<reference evidence="3 4" key="1">
    <citation type="submission" date="2024-08" db="EMBL/GenBank/DDBJ databases">
        <title>Gnathostoma spinigerum genome.</title>
        <authorList>
            <person name="Gonzalez-Bertolin B."/>
            <person name="Monzon S."/>
            <person name="Zaballos A."/>
            <person name="Jimenez P."/>
            <person name="Dekumyoy P."/>
            <person name="Varona S."/>
            <person name="Cuesta I."/>
            <person name="Sumanam S."/>
            <person name="Adisakwattana P."/>
            <person name="Gasser R.B."/>
            <person name="Hernandez-Gonzalez A."/>
            <person name="Young N.D."/>
            <person name="Perteguer M.J."/>
        </authorList>
    </citation>
    <scope>NUCLEOTIDE SEQUENCE [LARGE SCALE GENOMIC DNA]</scope>
    <source>
        <strain evidence="3">AL3</strain>
        <tissue evidence="3">Liver</tissue>
    </source>
</reference>
<dbReference type="PANTHER" id="PTHR11852:SF0">
    <property type="entry name" value="PLATELET-ACTIVATING FACTOR ACETYLHYDROLASE IB SUBUNIT BETA HOMOLOG"/>
    <property type="match status" value="1"/>
</dbReference>
<protein>
    <recommendedName>
        <fullName evidence="2">SGNH hydrolase-type esterase domain-containing protein</fullName>
    </recommendedName>
</protein>
<dbReference type="InterPro" id="IPR013830">
    <property type="entry name" value="SGNH_hydro"/>
</dbReference>
<dbReference type="EMBL" id="JBGFUD010000547">
    <property type="protein sequence ID" value="MFH4974751.1"/>
    <property type="molecule type" value="Genomic_DNA"/>
</dbReference>
<sequence length="212" mass="24051">MDSLARKDTFGDHRWDDLHNWFTSEAKVKEAEVLFLGDDHIALLEQMLIYRENFAPLHCLCFGAFGDRICDLQWRLDQGYIAGLTPRVIVVSIGNCDVGQDECIILDGINKIAETIKKSNPTSRLFFLKLLPTGREPNPRRDFVNAVNNKLEEYLKNLADVIDIDPSIQGTNGKIDVHDMFDYVHLTQEGYRKIFEPVLVAVASAINPENTS</sequence>
<evidence type="ECO:0000256" key="1">
    <source>
        <dbReference type="ARBA" id="ARBA00038184"/>
    </source>
</evidence>
<evidence type="ECO:0000259" key="2">
    <source>
        <dbReference type="Pfam" id="PF13472"/>
    </source>
</evidence>
<comment type="caution">
    <text evidence="3">The sequence shown here is derived from an EMBL/GenBank/DDBJ whole genome shotgun (WGS) entry which is preliminary data.</text>
</comment>
<dbReference type="Pfam" id="PF13472">
    <property type="entry name" value="Lipase_GDSL_2"/>
    <property type="match status" value="1"/>
</dbReference>
<evidence type="ECO:0000313" key="3">
    <source>
        <dbReference type="EMBL" id="MFH4974751.1"/>
    </source>
</evidence>
<organism evidence="3 4">
    <name type="scientific">Gnathostoma spinigerum</name>
    <dbReference type="NCBI Taxonomy" id="75299"/>
    <lineage>
        <taxon>Eukaryota</taxon>
        <taxon>Metazoa</taxon>
        <taxon>Ecdysozoa</taxon>
        <taxon>Nematoda</taxon>
        <taxon>Chromadorea</taxon>
        <taxon>Rhabditida</taxon>
        <taxon>Spirurina</taxon>
        <taxon>Gnathostomatomorpha</taxon>
        <taxon>Gnathostomatoidea</taxon>
        <taxon>Gnathostomatidae</taxon>
        <taxon>Gnathostoma</taxon>
    </lineage>
</organism>
<dbReference type="Gene3D" id="3.40.50.1110">
    <property type="entry name" value="SGNH hydrolase"/>
    <property type="match status" value="1"/>
</dbReference>
<dbReference type="SUPFAM" id="SSF52266">
    <property type="entry name" value="SGNH hydrolase"/>
    <property type="match status" value="1"/>
</dbReference>
<accession>A0ABD6E5H7</accession>
<keyword evidence="4" id="KW-1185">Reference proteome</keyword>
<gene>
    <name evidence="3" type="ORF">AB6A40_001460</name>
</gene>
<name>A0ABD6E5H7_9BILA</name>
<evidence type="ECO:0000313" key="4">
    <source>
        <dbReference type="Proteomes" id="UP001608902"/>
    </source>
</evidence>
<dbReference type="PANTHER" id="PTHR11852">
    <property type="entry name" value="PLATELET-ACTIVATING FACTOR ACETYLHYDROLASE"/>
    <property type="match status" value="1"/>
</dbReference>
<dbReference type="InterPro" id="IPR036514">
    <property type="entry name" value="SGNH_hydro_sf"/>
</dbReference>
<dbReference type="Proteomes" id="UP001608902">
    <property type="component" value="Unassembled WGS sequence"/>
</dbReference>
<comment type="similarity">
    <text evidence="1">Belongs to the 'GDSL' lipolytic enzyme family. Platelet-activating factor acetylhydrolase IB beta/gamma subunits subfamily.</text>
</comment>
<proteinExistence type="inferred from homology"/>
<feature type="domain" description="SGNH hydrolase-type esterase" evidence="2">
    <location>
        <begin position="62"/>
        <end position="192"/>
    </location>
</feature>
<dbReference type="AlphaFoldDB" id="A0ABD6E5H7"/>